<evidence type="ECO:0000256" key="1">
    <source>
        <dbReference type="ARBA" id="ARBA00009477"/>
    </source>
</evidence>
<evidence type="ECO:0000259" key="5">
    <source>
        <dbReference type="Pfam" id="PF25989"/>
    </source>
</evidence>
<reference evidence="6 7" key="1">
    <citation type="submission" date="2018-09" db="EMBL/GenBank/DDBJ databases">
        <title>Genomic Encyclopedia of Archaeal and Bacterial Type Strains, Phase II (KMG-II): from individual species to whole genera.</title>
        <authorList>
            <person name="Goeker M."/>
        </authorList>
    </citation>
    <scope>NUCLEOTIDE SEQUENCE [LARGE SCALE GENOMIC DNA]</scope>
    <source>
        <strain evidence="6 7">DSM 27148</strain>
    </source>
</reference>
<feature type="coiled-coil region" evidence="2">
    <location>
        <begin position="113"/>
        <end position="164"/>
    </location>
</feature>
<comment type="caution">
    <text evidence="6">The sequence shown here is derived from an EMBL/GenBank/DDBJ whole genome shotgun (WGS) entry which is preliminary data.</text>
</comment>
<dbReference type="EMBL" id="RAPN01000001">
    <property type="protein sequence ID" value="RKD90872.1"/>
    <property type="molecule type" value="Genomic_DNA"/>
</dbReference>
<dbReference type="Proteomes" id="UP000283387">
    <property type="component" value="Unassembled WGS sequence"/>
</dbReference>
<gene>
    <name evidence="6" type="ORF">BC643_1217</name>
</gene>
<dbReference type="Pfam" id="PF25989">
    <property type="entry name" value="YknX_C"/>
    <property type="match status" value="1"/>
</dbReference>
<comment type="similarity">
    <text evidence="1">Belongs to the membrane fusion protein (MFP) (TC 8.A.1) family.</text>
</comment>
<dbReference type="Gene3D" id="1.10.287.470">
    <property type="entry name" value="Helix hairpin bin"/>
    <property type="match status" value="1"/>
</dbReference>
<keyword evidence="3" id="KW-0812">Transmembrane</keyword>
<dbReference type="InterPro" id="IPR006143">
    <property type="entry name" value="RND_pump_MFP"/>
</dbReference>
<dbReference type="AlphaFoldDB" id="A0A419W5Z7"/>
<dbReference type="SUPFAM" id="SSF111369">
    <property type="entry name" value="HlyD-like secretion proteins"/>
    <property type="match status" value="1"/>
</dbReference>
<sequence length="355" mass="39158">MKNIIKKTLYLLATILIGVFVFFQLRSNKAETAKVTELATQTGSFYPVKAMIVQMGTMETQIQINGFLQSVTDLDVLAETQGVIKEVFKEKGDFVVKGDIIAQVDDELLAAQLSASKAAYQQLNREVERFTKLHAQNAVTDQKLEEIKLNFESAEASYIAAKRQYDDTKIKAPVGGFIENDFIEKGQYISRNAQICNIIDAKKLKLKVSVSEQDYQHIQLGQKVKISTSVYSNIEFEGEISYIGKKAGFGNTFDADITIINDERNRLKAGMFVTATLTLINSTPGIYIPRKAINGSLKDASVYTIKDGVANLISVTTGNIENDQVEITSGLVSGSQIVTQGNYSIFDGAKVKVMD</sequence>
<name>A0A419W5Z7_9BACT</name>
<feature type="transmembrane region" description="Helical" evidence="3">
    <location>
        <begin position="9"/>
        <end position="25"/>
    </location>
</feature>
<dbReference type="RefSeq" id="WP_120272234.1">
    <property type="nucleotide sequence ID" value="NZ_RAPN01000001.1"/>
</dbReference>
<dbReference type="OrthoDB" id="9801814at2"/>
<dbReference type="Gene3D" id="2.40.50.100">
    <property type="match status" value="1"/>
</dbReference>
<keyword evidence="3" id="KW-1133">Transmembrane helix</keyword>
<dbReference type="Gene3D" id="2.40.30.170">
    <property type="match status" value="1"/>
</dbReference>
<protein>
    <submittedName>
        <fullName evidence="6">RND family efflux transporter MFP subunit</fullName>
    </submittedName>
</protein>
<dbReference type="PANTHER" id="PTHR30469">
    <property type="entry name" value="MULTIDRUG RESISTANCE PROTEIN MDTA"/>
    <property type="match status" value="1"/>
</dbReference>
<feature type="domain" description="CzcB-like barrel-sandwich hybrid" evidence="4">
    <location>
        <begin position="75"/>
        <end position="200"/>
    </location>
</feature>
<dbReference type="GO" id="GO:0015562">
    <property type="term" value="F:efflux transmembrane transporter activity"/>
    <property type="evidence" value="ECO:0007669"/>
    <property type="project" value="TreeGrafter"/>
</dbReference>
<evidence type="ECO:0000313" key="7">
    <source>
        <dbReference type="Proteomes" id="UP000283387"/>
    </source>
</evidence>
<dbReference type="PANTHER" id="PTHR30469:SF15">
    <property type="entry name" value="HLYD FAMILY OF SECRETION PROTEINS"/>
    <property type="match status" value="1"/>
</dbReference>
<proteinExistence type="inferred from homology"/>
<accession>A0A419W5Z7</accession>
<dbReference type="GO" id="GO:1990281">
    <property type="term" value="C:efflux pump complex"/>
    <property type="evidence" value="ECO:0007669"/>
    <property type="project" value="TreeGrafter"/>
</dbReference>
<dbReference type="NCBIfam" id="TIGR01730">
    <property type="entry name" value="RND_mfp"/>
    <property type="match status" value="1"/>
</dbReference>
<dbReference type="InterPro" id="IPR058637">
    <property type="entry name" value="YknX-like_C"/>
</dbReference>
<evidence type="ECO:0000256" key="2">
    <source>
        <dbReference type="SAM" id="Coils"/>
    </source>
</evidence>
<evidence type="ECO:0000256" key="3">
    <source>
        <dbReference type="SAM" id="Phobius"/>
    </source>
</evidence>
<keyword evidence="3" id="KW-0472">Membrane</keyword>
<organism evidence="6 7">
    <name type="scientific">Mangrovibacterium diazotrophicum</name>
    <dbReference type="NCBI Taxonomy" id="1261403"/>
    <lineage>
        <taxon>Bacteria</taxon>
        <taxon>Pseudomonadati</taxon>
        <taxon>Bacteroidota</taxon>
        <taxon>Bacteroidia</taxon>
        <taxon>Marinilabiliales</taxon>
        <taxon>Prolixibacteraceae</taxon>
        <taxon>Mangrovibacterium</taxon>
    </lineage>
</organism>
<feature type="domain" description="YknX-like C-terminal permuted SH3-like" evidence="5">
    <location>
        <begin position="286"/>
        <end position="353"/>
    </location>
</feature>
<evidence type="ECO:0000313" key="6">
    <source>
        <dbReference type="EMBL" id="RKD90872.1"/>
    </source>
</evidence>
<dbReference type="InterPro" id="IPR058647">
    <property type="entry name" value="BSH_CzcB-like"/>
</dbReference>
<evidence type="ECO:0000259" key="4">
    <source>
        <dbReference type="Pfam" id="PF25973"/>
    </source>
</evidence>
<keyword evidence="2" id="KW-0175">Coiled coil</keyword>
<dbReference type="Pfam" id="PF25973">
    <property type="entry name" value="BSH_CzcB"/>
    <property type="match status" value="1"/>
</dbReference>
<keyword evidence="7" id="KW-1185">Reference proteome</keyword>
<dbReference type="Gene3D" id="2.40.420.20">
    <property type="match status" value="1"/>
</dbReference>